<organism evidence="1 2">
    <name type="scientific">Monosporascus ibericus</name>
    <dbReference type="NCBI Taxonomy" id="155417"/>
    <lineage>
        <taxon>Eukaryota</taxon>
        <taxon>Fungi</taxon>
        <taxon>Dikarya</taxon>
        <taxon>Ascomycota</taxon>
        <taxon>Pezizomycotina</taxon>
        <taxon>Sordariomycetes</taxon>
        <taxon>Xylariomycetidae</taxon>
        <taxon>Xylariales</taxon>
        <taxon>Xylariales incertae sedis</taxon>
        <taxon>Monosporascus</taxon>
    </lineage>
</organism>
<name>A0A4Q4TKV6_9PEZI</name>
<accession>A0A4Q4TKV6</accession>
<protein>
    <submittedName>
        <fullName evidence="1">Uncharacterized protein</fullName>
    </submittedName>
</protein>
<comment type="caution">
    <text evidence="1">The sequence shown here is derived from an EMBL/GenBank/DDBJ whole genome shotgun (WGS) entry which is preliminary data.</text>
</comment>
<sequence>MIDALDCSLGINISSIEAPDADNYGDPIADPYVTSDKVDLPVAAINGYTKDNGDSTNCEPVLGREYVATLLAQVPKPRGTDCMFPMRISQSFMDWPLSSNASDNRDGGR</sequence>
<proteinExistence type="predicted"/>
<keyword evidence="2" id="KW-1185">Reference proteome</keyword>
<dbReference type="AlphaFoldDB" id="A0A4Q4TKV6"/>
<dbReference type="Proteomes" id="UP000293360">
    <property type="component" value="Unassembled WGS sequence"/>
</dbReference>
<gene>
    <name evidence="1" type="ORF">DL764_002635</name>
</gene>
<dbReference type="OrthoDB" id="3629846at2759"/>
<dbReference type="EMBL" id="QJNU01000102">
    <property type="protein sequence ID" value="RYP07248.1"/>
    <property type="molecule type" value="Genomic_DNA"/>
</dbReference>
<reference evidence="1 2" key="1">
    <citation type="submission" date="2018-06" db="EMBL/GenBank/DDBJ databases">
        <title>Complete Genomes of Monosporascus.</title>
        <authorList>
            <person name="Robinson A.J."/>
            <person name="Natvig D.O."/>
        </authorList>
    </citation>
    <scope>NUCLEOTIDE SEQUENCE [LARGE SCALE GENOMIC DNA]</scope>
    <source>
        <strain evidence="1 2">CBS 110550</strain>
    </source>
</reference>
<evidence type="ECO:0000313" key="2">
    <source>
        <dbReference type="Proteomes" id="UP000293360"/>
    </source>
</evidence>
<evidence type="ECO:0000313" key="1">
    <source>
        <dbReference type="EMBL" id="RYP07248.1"/>
    </source>
</evidence>